<sequence>MKTYIAGPMTGLPNFNRSAFNAAAKEIAASGHVPLNPAILPDGLSQPDYMCICMAMLQRADAIYMLDGWQSSAGARAEYALAEKLEIEILFQDMTIVEMLMRNASLK</sequence>
<dbReference type="InterPro" id="IPR025518">
    <property type="entry name" value="DUF4406"/>
</dbReference>
<comment type="caution">
    <text evidence="1">The sequence shown here is derived from an EMBL/GenBank/DDBJ whole genome shotgun (WGS) entry which is preliminary data.</text>
</comment>
<name>A0AAD2V466_YEREN</name>
<gene>
    <name evidence="1" type="ORF">RSF11_004391</name>
</gene>
<dbReference type="EMBL" id="ABNAVX010000059">
    <property type="protein sequence ID" value="ELI8104612.1"/>
    <property type="molecule type" value="Genomic_DNA"/>
</dbReference>
<accession>A0AAD2V466</accession>
<protein>
    <submittedName>
        <fullName evidence="1">DUF4406 domain-containing protein</fullName>
    </submittedName>
</protein>
<dbReference type="Gene3D" id="3.40.50.10400">
    <property type="entry name" value="Hypothetical protein PA1492"/>
    <property type="match status" value="1"/>
</dbReference>
<evidence type="ECO:0000313" key="1">
    <source>
        <dbReference type="EMBL" id="ELI8104612.1"/>
    </source>
</evidence>
<dbReference type="Proteomes" id="UP001182355">
    <property type="component" value="Unassembled WGS sequence"/>
</dbReference>
<dbReference type="Pfam" id="PF14359">
    <property type="entry name" value="DUF4406"/>
    <property type="match status" value="1"/>
</dbReference>
<evidence type="ECO:0000313" key="2">
    <source>
        <dbReference type="Proteomes" id="UP001182355"/>
    </source>
</evidence>
<dbReference type="RefSeq" id="WP_050134048.1">
    <property type="nucleotide sequence ID" value="NZ_CTRB01000046.1"/>
</dbReference>
<dbReference type="SUPFAM" id="SSF52309">
    <property type="entry name" value="N-(deoxy)ribosyltransferase-like"/>
    <property type="match status" value="1"/>
</dbReference>
<dbReference type="AlphaFoldDB" id="A0AAD2V466"/>
<organism evidence="1 2">
    <name type="scientific">Yersinia enterocolitica</name>
    <dbReference type="NCBI Taxonomy" id="630"/>
    <lineage>
        <taxon>Bacteria</taxon>
        <taxon>Pseudomonadati</taxon>
        <taxon>Pseudomonadota</taxon>
        <taxon>Gammaproteobacteria</taxon>
        <taxon>Enterobacterales</taxon>
        <taxon>Yersiniaceae</taxon>
        <taxon>Yersinia</taxon>
    </lineage>
</organism>
<proteinExistence type="predicted"/>
<reference evidence="1" key="1">
    <citation type="submission" date="2023-02" db="EMBL/GenBank/DDBJ databases">
        <authorList>
            <person name="Ashton P.M."/>
            <person name="Dallman T."/>
            <person name="Nair S."/>
            <person name="De Pinna E."/>
            <person name="Peters T."/>
            <person name="Grant K."/>
        </authorList>
    </citation>
    <scope>NUCLEOTIDE SEQUENCE</scope>
    <source>
        <strain evidence="1">01103883</strain>
    </source>
</reference>